<accession>A0ABS9XUN1</accession>
<sequence length="107" mass="12324">MKRVAQVIRVRPEHLEPYLELHRNVPQPVLDTLRNCHIGNYSIHLLGDLLFGYFEYDGDDLAADMARMAADEATQAWWQLTAPCQQPVEEAAPGEWWASMEQVFLMP</sequence>
<dbReference type="RefSeq" id="WP_242713257.1">
    <property type="nucleotide sequence ID" value="NZ_JALDAX010000024.1"/>
</dbReference>
<name>A0ABS9XUN1_9ACTN</name>
<protein>
    <submittedName>
        <fullName evidence="1">L-rhamnose mutarotase</fullName>
    </submittedName>
</protein>
<dbReference type="Pfam" id="PF05336">
    <property type="entry name" value="rhaM"/>
    <property type="match status" value="1"/>
</dbReference>
<dbReference type="PANTHER" id="PTHR34389">
    <property type="entry name" value="L-RHAMNOSE MUTAROTASE"/>
    <property type="match status" value="1"/>
</dbReference>
<dbReference type="Gene3D" id="3.30.70.100">
    <property type="match status" value="1"/>
</dbReference>
<dbReference type="Proteomes" id="UP001165270">
    <property type="component" value="Unassembled WGS sequence"/>
</dbReference>
<dbReference type="InterPro" id="IPR008000">
    <property type="entry name" value="Rham/fucose_mutarotase"/>
</dbReference>
<evidence type="ECO:0000313" key="2">
    <source>
        <dbReference type="Proteomes" id="UP001165270"/>
    </source>
</evidence>
<organism evidence="1 2">
    <name type="scientific">Streptomyces spinosisporus</name>
    <dbReference type="NCBI Taxonomy" id="2927582"/>
    <lineage>
        <taxon>Bacteria</taxon>
        <taxon>Bacillati</taxon>
        <taxon>Actinomycetota</taxon>
        <taxon>Actinomycetes</taxon>
        <taxon>Kitasatosporales</taxon>
        <taxon>Streptomycetaceae</taxon>
        <taxon>Streptomyces</taxon>
    </lineage>
</organism>
<dbReference type="PANTHER" id="PTHR34389:SF2">
    <property type="entry name" value="L-RHAMNOSE MUTAROTASE"/>
    <property type="match status" value="1"/>
</dbReference>
<reference evidence="1" key="1">
    <citation type="submission" date="2022-03" db="EMBL/GenBank/DDBJ databases">
        <title>Streptomyces 7R015 and 7R016 isolated from Barleria lupulina in Thailand.</title>
        <authorList>
            <person name="Kanchanasin P."/>
            <person name="Phongsopitanun W."/>
            <person name="Tanasupawat S."/>
        </authorList>
    </citation>
    <scope>NUCLEOTIDE SEQUENCE</scope>
    <source>
        <strain evidence="1">7R016</strain>
    </source>
</reference>
<keyword evidence="2" id="KW-1185">Reference proteome</keyword>
<dbReference type="SUPFAM" id="SSF54909">
    <property type="entry name" value="Dimeric alpha+beta barrel"/>
    <property type="match status" value="1"/>
</dbReference>
<proteinExistence type="predicted"/>
<dbReference type="InterPro" id="IPR011008">
    <property type="entry name" value="Dimeric_a/b-barrel"/>
</dbReference>
<dbReference type="EMBL" id="JALDAX010000024">
    <property type="protein sequence ID" value="MCI3245764.1"/>
    <property type="molecule type" value="Genomic_DNA"/>
</dbReference>
<comment type="caution">
    <text evidence="1">The sequence shown here is derived from an EMBL/GenBank/DDBJ whole genome shotgun (WGS) entry which is preliminary data.</text>
</comment>
<evidence type="ECO:0000313" key="1">
    <source>
        <dbReference type="EMBL" id="MCI3245764.1"/>
    </source>
</evidence>
<gene>
    <name evidence="1" type="ORF">MQN93_39310</name>
</gene>